<dbReference type="Proteomes" id="UP001348817">
    <property type="component" value="Chromosome"/>
</dbReference>
<keyword evidence="1" id="KW-1133">Transmembrane helix</keyword>
<organism evidence="2 3">
    <name type="scientific">Fulvitalea axinellae</name>
    <dbReference type="NCBI Taxonomy" id="1182444"/>
    <lineage>
        <taxon>Bacteria</taxon>
        <taxon>Pseudomonadati</taxon>
        <taxon>Bacteroidota</taxon>
        <taxon>Cytophagia</taxon>
        <taxon>Cytophagales</taxon>
        <taxon>Persicobacteraceae</taxon>
        <taxon>Fulvitalea</taxon>
    </lineage>
</organism>
<feature type="transmembrane region" description="Helical" evidence="1">
    <location>
        <begin position="47"/>
        <end position="72"/>
    </location>
</feature>
<sequence>MINLTAVASILACDKTNRKFPNLPRSVWKYRTGKFGNLLYEKSQARMLAMAVCTLAGAGVNFYFFSNTLFFLSK</sequence>
<dbReference type="AlphaFoldDB" id="A0AAU9CGF4"/>
<keyword evidence="1" id="KW-0472">Membrane</keyword>
<evidence type="ECO:0000313" key="2">
    <source>
        <dbReference type="EMBL" id="BDD08300.1"/>
    </source>
</evidence>
<accession>A0AAU9CGF4</accession>
<protein>
    <submittedName>
        <fullName evidence="2">Uncharacterized protein</fullName>
    </submittedName>
</protein>
<evidence type="ECO:0000256" key="1">
    <source>
        <dbReference type="SAM" id="Phobius"/>
    </source>
</evidence>
<reference evidence="2 3" key="1">
    <citation type="submission" date="2021-12" db="EMBL/GenBank/DDBJ databases">
        <title>Genome sequencing of bacteria with rrn-lacking chromosome and rrn-plasmid.</title>
        <authorList>
            <person name="Anda M."/>
            <person name="Iwasaki W."/>
        </authorList>
    </citation>
    <scope>NUCLEOTIDE SEQUENCE [LARGE SCALE GENOMIC DNA]</scope>
    <source>
        <strain evidence="2 3">DSM 100852</strain>
    </source>
</reference>
<proteinExistence type="predicted"/>
<keyword evidence="3" id="KW-1185">Reference proteome</keyword>
<dbReference type="RefSeq" id="WP_338393568.1">
    <property type="nucleotide sequence ID" value="NZ_AP025314.1"/>
</dbReference>
<dbReference type="EMBL" id="AP025314">
    <property type="protein sequence ID" value="BDD08300.1"/>
    <property type="molecule type" value="Genomic_DNA"/>
</dbReference>
<evidence type="ECO:0000313" key="3">
    <source>
        <dbReference type="Proteomes" id="UP001348817"/>
    </source>
</evidence>
<gene>
    <name evidence="2" type="ORF">FUAX_07320</name>
</gene>
<name>A0AAU9CGF4_9BACT</name>
<keyword evidence="1" id="KW-0812">Transmembrane</keyword>
<dbReference type="KEGG" id="fax:FUAX_07320"/>